<accession>A0A5N7CQ87</accession>
<dbReference type="Proteomes" id="UP000326877">
    <property type="component" value="Unassembled WGS sequence"/>
</dbReference>
<feature type="signal peptide" evidence="3">
    <location>
        <begin position="1"/>
        <end position="16"/>
    </location>
</feature>
<evidence type="ECO:0000313" key="4">
    <source>
        <dbReference type="EMBL" id="KAE8395848.1"/>
    </source>
</evidence>
<keyword evidence="1" id="KW-0677">Repeat</keyword>
<reference evidence="4" key="1">
    <citation type="submission" date="2019-04" db="EMBL/GenBank/DDBJ databases">
        <title>Friends and foes A comparative genomics studyof 23 Aspergillus species from section Flavi.</title>
        <authorList>
            <consortium name="DOE Joint Genome Institute"/>
            <person name="Kjaerbolling I."/>
            <person name="Vesth T."/>
            <person name="Frisvad J.C."/>
            <person name="Nybo J.L."/>
            <person name="Theobald S."/>
            <person name="Kildgaard S."/>
            <person name="Isbrandt T."/>
            <person name="Kuo A."/>
            <person name="Sato A."/>
            <person name="Lyhne E.K."/>
            <person name="Kogle M.E."/>
            <person name="Wiebenga A."/>
            <person name="Kun R.S."/>
            <person name="Lubbers R.J."/>
            <person name="Makela M.R."/>
            <person name="Barry K."/>
            <person name="Chovatia M."/>
            <person name="Clum A."/>
            <person name="Daum C."/>
            <person name="Haridas S."/>
            <person name="He G."/>
            <person name="LaButti K."/>
            <person name="Lipzen A."/>
            <person name="Mondo S."/>
            <person name="Riley R."/>
            <person name="Salamov A."/>
            <person name="Simmons B.A."/>
            <person name="Magnuson J.K."/>
            <person name="Henrissat B."/>
            <person name="Mortensen U.H."/>
            <person name="Larsen T.O."/>
            <person name="Devries R.P."/>
            <person name="Grigoriev I.V."/>
            <person name="Machida M."/>
            <person name="Baker S.E."/>
            <person name="Andersen M.R."/>
        </authorList>
    </citation>
    <scope>NUCLEOTIDE SEQUENCE [LARGE SCALE GENOMIC DNA]</scope>
    <source>
        <strain evidence="4">IBT 14317</strain>
    </source>
</reference>
<dbReference type="PANTHER" id="PTHR24198">
    <property type="entry name" value="ANKYRIN REPEAT AND PROTEIN KINASE DOMAIN-CONTAINING PROTEIN"/>
    <property type="match status" value="1"/>
</dbReference>
<dbReference type="Pfam" id="PF12796">
    <property type="entry name" value="Ank_2"/>
    <property type="match status" value="1"/>
</dbReference>
<keyword evidence="3" id="KW-0732">Signal</keyword>
<dbReference type="SMART" id="SM00248">
    <property type="entry name" value="ANK"/>
    <property type="match status" value="2"/>
</dbReference>
<sequence length="174" mass="19880">MALIQMLAPIMVTTRACVINMLLANESIGVNIANDQGDYPLHVIPFDESYALTLLSNLYEKGADRSSLNQAHQTCLYLASKARNLEVVRRLMDEKDSDVRLLDNSDLSPIHHAVRRGHLDGVRFMFERCEREHPQTWHLPDHFGKSLLPHVESDFPFMEIIEFLLQCGCKVDHP</sequence>
<dbReference type="InterPro" id="IPR002110">
    <property type="entry name" value="Ankyrin_rpt"/>
</dbReference>
<dbReference type="PANTHER" id="PTHR24198:SF165">
    <property type="entry name" value="ANKYRIN REPEAT-CONTAINING PROTEIN-RELATED"/>
    <property type="match status" value="1"/>
</dbReference>
<dbReference type="SUPFAM" id="SSF48403">
    <property type="entry name" value="Ankyrin repeat"/>
    <property type="match status" value="1"/>
</dbReference>
<evidence type="ECO:0000256" key="2">
    <source>
        <dbReference type="ARBA" id="ARBA00023043"/>
    </source>
</evidence>
<feature type="chain" id="PRO_5025010883" evidence="3">
    <location>
        <begin position="17"/>
        <end position="174"/>
    </location>
</feature>
<dbReference type="OrthoDB" id="366390at2759"/>
<dbReference type="EMBL" id="ML735217">
    <property type="protein sequence ID" value="KAE8395848.1"/>
    <property type="molecule type" value="Genomic_DNA"/>
</dbReference>
<organism evidence="4">
    <name type="scientific">Petromyces alliaceus</name>
    <name type="common">Aspergillus alliaceus</name>
    <dbReference type="NCBI Taxonomy" id="209559"/>
    <lineage>
        <taxon>Eukaryota</taxon>
        <taxon>Fungi</taxon>
        <taxon>Dikarya</taxon>
        <taxon>Ascomycota</taxon>
        <taxon>Pezizomycotina</taxon>
        <taxon>Eurotiomycetes</taxon>
        <taxon>Eurotiomycetidae</taxon>
        <taxon>Eurotiales</taxon>
        <taxon>Aspergillaceae</taxon>
        <taxon>Aspergillus</taxon>
        <taxon>Aspergillus subgen. Circumdati</taxon>
    </lineage>
</organism>
<dbReference type="GO" id="GO:0005737">
    <property type="term" value="C:cytoplasm"/>
    <property type="evidence" value="ECO:0007669"/>
    <property type="project" value="TreeGrafter"/>
</dbReference>
<protein>
    <submittedName>
        <fullName evidence="4">Ankyrin repeat-containing domain protein</fullName>
    </submittedName>
</protein>
<name>A0A5N7CQ87_PETAA</name>
<evidence type="ECO:0000256" key="1">
    <source>
        <dbReference type="ARBA" id="ARBA00022737"/>
    </source>
</evidence>
<dbReference type="Gene3D" id="1.25.40.20">
    <property type="entry name" value="Ankyrin repeat-containing domain"/>
    <property type="match status" value="1"/>
</dbReference>
<dbReference type="AlphaFoldDB" id="A0A5N7CQ87"/>
<dbReference type="InterPro" id="IPR036770">
    <property type="entry name" value="Ankyrin_rpt-contain_sf"/>
</dbReference>
<keyword evidence="2" id="KW-0040">ANK repeat</keyword>
<gene>
    <name evidence="4" type="ORF">BDV23DRAFT_178416</name>
</gene>
<evidence type="ECO:0000256" key="3">
    <source>
        <dbReference type="SAM" id="SignalP"/>
    </source>
</evidence>
<proteinExistence type="predicted"/>